<comment type="caution">
    <text evidence="2">The sequence shown here is derived from an EMBL/GenBank/DDBJ whole genome shotgun (WGS) entry which is preliminary data.</text>
</comment>
<accession>A0ABV7CFR0</accession>
<dbReference type="SUPFAM" id="SSF54427">
    <property type="entry name" value="NTF2-like"/>
    <property type="match status" value="1"/>
</dbReference>
<keyword evidence="3" id="KW-1185">Reference proteome</keyword>
<evidence type="ECO:0000313" key="3">
    <source>
        <dbReference type="Proteomes" id="UP001595453"/>
    </source>
</evidence>
<dbReference type="EMBL" id="JBHRSD010000002">
    <property type="protein sequence ID" value="MFC3031407.1"/>
    <property type="molecule type" value="Genomic_DNA"/>
</dbReference>
<dbReference type="InterPro" id="IPR037401">
    <property type="entry name" value="SnoaL-like"/>
</dbReference>
<dbReference type="Pfam" id="PF12680">
    <property type="entry name" value="SnoaL_2"/>
    <property type="match status" value="1"/>
</dbReference>
<protein>
    <submittedName>
        <fullName evidence="2">Nuclear transport factor 2 family protein</fullName>
    </submittedName>
</protein>
<evidence type="ECO:0000259" key="1">
    <source>
        <dbReference type="Pfam" id="PF12680"/>
    </source>
</evidence>
<dbReference type="Proteomes" id="UP001595453">
    <property type="component" value="Unassembled WGS sequence"/>
</dbReference>
<sequence>MNTENAVQVIQRQLDAYNNKDLVALLNCYAEHSQLFNVEGEVLAKDKAHIAQNLAARFQEPDLYAELLERRVFDNVVIDHERITRNFPEGRGTIDMLCIYVVEKQLIVRGTFKVFNQHLF</sequence>
<feature type="domain" description="SnoaL-like" evidence="1">
    <location>
        <begin position="10"/>
        <end position="109"/>
    </location>
</feature>
<dbReference type="RefSeq" id="WP_377120601.1">
    <property type="nucleotide sequence ID" value="NZ_JBHRSD010000002.1"/>
</dbReference>
<name>A0ABV7CFR0_9GAMM</name>
<proteinExistence type="predicted"/>
<gene>
    <name evidence="2" type="ORF">ACFOEE_02545</name>
</gene>
<reference evidence="3" key="1">
    <citation type="journal article" date="2019" name="Int. J. Syst. Evol. Microbiol.">
        <title>The Global Catalogue of Microorganisms (GCM) 10K type strain sequencing project: providing services to taxonomists for standard genome sequencing and annotation.</title>
        <authorList>
            <consortium name="The Broad Institute Genomics Platform"/>
            <consortium name="The Broad Institute Genome Sequencing Center for Infectious Disease"/>
            <person name="Wu L."/>
            <person name="Ma J."/>
        </authorList>
    </citation>
    <scope>NUCLEOTIDE SEQUENCE [LARGE SCALE GENOMIC DNA]</scope>
    <source>
        <strain evidence="3">KCTC 42730</strain>
    </source>
</reference>
<dbReference type="Gene3D" id="3.10.450.50">
    <property type="match status" value="1"/>
</dbReference>
<organism evidence="2 3">
    <name type="scientific">Pseudoalteromonas fenneropenaei</name>
    <dbReference type="NCBI Taxonomy" id="1737459"/>
    <lineage>
        <taxon>Bacteria</taxon>
        <taxon>Pseudomonadati</taxon>
        <taxon>Pseudomonadota</taxon>
        <taxon>Gammaproteobacteria</taxon>
        <taxon>Alteromonadales</taxon>
        <taxon>Pseudoalteromonadaceae</taxon>
        <taxon>Pseudoalteromonas</taxon>
    </lineage>
</organism>
<evidence type="ECO:0000313" key="2">
    <source>
        <dbReference type="EMBL" id="MFC3031407.1"/>
    </source>
</evidence>
<dbReference type="InterPro" id="IPR032710">
    <property type="entry name" value="NTF2-like_dom_sf"/>
</dbReference>